<keyword evidence="4" id="KW-1185">Reference proteome</keyword>
<feature type="domain" description="Type III secretion system flagellar brake protein YcgR PilZN" evidence="2">
    <location>
        <begin position="8"/>
        <end position="81"/>
    </location>
</feature>
<dbReference type="Gene3D" id="2.40.10.220">
    <property type="entry name" value="predicted glycosyltransferase like domains"/>
    <property type="match status" value="1"/>
</dbReference>
<dbReference type="InterPro" id="IPR009875">
    <property type="entry name" value="PilZ_domain"/>
</dbReference>
<dbReference type="Proteomes" id="UP000001572">
    <property type="component" value="Chromosome"/>
</dbReference>
<evidence type="ECO:0000259" key="2">
    <source>
        <dbReference type="Pfam" id="PF12945"/>
    </source>
</evidence>
<dbReference type="Pfam" id="PF12945">
    <property type="entry name" value="PilZNR"/>
    <property type="match status" value="1"/>
</dbReference>
<dbReference type="SUPFAM" id="SSF141371">
    <property type="entry name" value="PilZ domain-like"/>
    <property type="match status" value="1"/>
</dbReference>
<proteinExistence type="predicted"/>
<dbReference type="GO" id="GO:0035438">
    <property type="term" value="F:cyclic-di-GMP binding"/>
    <property type="evidence" value="ECO:0007669"/>
    <property type="project" value="InterPro"/>
</dbReference>
<reference evidence="4" key="1">
    <citation type="journal article" date="2016" name="Genome Announc.">
        <title>Complete genome sequence of Alkaliphilus metalliredigens strain QYMF, an alkaliphilic and metal-reducing bacterium isolated from borax-contaminated leachate ponds.</title>
        <authorList>
            <person name="Hwang C."/>
            <person name="Copeland A."/>
            <person name="Lucas S."/>
            <person name="Lapidus A."/>
            <person name="Barry K."/>
            <person name="Detter J.C."/>
            <person name="Glavina Del Rio T."/>
            <person name="Hammon N."/>
            <person name="Israni S."/>
            <person name="Dalin E."/>
            <person name="Tice H."/>
            <person name="Pitluck S."/>
            <person name="Chertkov O."/>
            <person name="Brettin T."/>
            <person name="Bruce D."/>
            <person name="Han C."/>
            <person name="Schmutz J."/>
            <person name="Larimer F."/>
            <person name="Land M.L."/>
            <person name="Hauser L."/>
            <person name="Kyrpides N."/>
            <person name="Mikhailova N."/>
            <person name="Ye Q."/>
            <person name="Zhou J."/>
            <person name="Richardson P."/>
            <person name="Fields M.W."/>
        </authorList>
    </citation>
    <scope>NUCLEOTIDE SEQUENCE [LARGE SCALE GENOMIC DNA]</scope>
    <source>
        <strain evidence="4">QYMF</strain>
    </source>
</reference>
<evidence type="ECO:0000313" key="4">
    <source>
        <dbReference type="Proteomes" id="UP000001572"/>
    </source>
</evidence>
<accession>A6TRN4</accession>
<protein>
    <submittedName>
        <fullName evidence="3">Type IV pilus assembly PilZ</fullName>
    </submittedName>
</protein>
<dbReference type="HOGENOM" id="CLU_086342_0_1_9"/>
<dbReference type="EMBL" id="CP000724">
    <property type="protein sequence ID" value="ABR48852.1"/>
    <property type="molecule type" value="Genomic_DNA"/>
</dbReference>
<dbReference type="KEGG" id="amt:Amet_2700"/>
<sequence length="218" mass="25216">MDIYNELQVGDKIEIELTDTQEKKSPLLSQVAELKQGKIYINSPLSDGHAYRLHDNEKLKFIFYREGKGIYSFLGEIVEKNQVQGSELQLYEIKPISSISKIQRRDHYRFPVIKKFKIESLDKDGQVISGVTKDLSGGGVKIITRNKVEMNEAVKCTVFIEEHQNLEAIGKVIRKEFDPILKEYKIGIEFTEIDAVVRKEIIAFIFEQQRLLRKRGLI</sequence>
<dbReference type="InterPro" id="IPR009926">
    <property type="entry name" value="T3SS_YcgR_PilZN"/>
</dbReference>
<dbReference type="STRING" id="293826.Amet_2700"/>
<evidence type="ECO:0000259" key="1">
    <source>
        <dbReference type="Pfam" id="PF07238"/>
    </source>
</evidence>
<gene>
    <name evidence="3" type="ordered locus">Amet_2700</name>
</gene>
<dbReference type="AlphaFoldDB" id="A6TRN4"/>
<dbReference type="Pfam" id="PF07238">
    <property type="entry name" value="PilZ"/>
    <property type="match status" value="1"/>
</dbReference>
<dbReference type="RefSeq" id="WP_012063825.1">
    <property type="nucleotide sequence ID" value="NC_009633.1"/>
</dbReference>
<name>A6TRN4_ALKMQ</name>
<organism evidence="3 4">
    <name type="scientific">Alkaliphilus metalliredigens (strain QYMF)</name>
    <dbReference type="NCBI Taxonomy" id="293826"/>
    <lineage>
        <taxon>Bacteria</taxon>
        <taxon>Bacillati</taxon>
        <taxon>Bacillota</taxon>
        <taxon>Clostridia</taxon>
        <taxon>Peptostreptococcales</taxon>
        <taxon>Natronincolaceae</taxon>
        <taxon>Alkaliphilus</taxon>
    </lineage>
</organism>
<evidence type="ECO:0000313" key="3">
    <source>
        <dbReference type="EMBL" id="ABR48852.1"/>
    </source>
</evidence>
<feature type="domain" description="PilZ" evidence="1">
    <location>
        <begin position="103"/>
        <end position="207"/>
    </location>
</feature>
<dbReference type="OrthoDB" id="9783080at2"/>
<dbReference type="eggNOG" id="COG5581">
    <property type="taxonomic scope" value="Bacteria"/>
</dbReference>